<accession>A0A2V5IFW6</accession>
<sequence length="620" mass="69848">MHDYLRSDQRQYPCLAGLPWSDRDATVCLPGKPILSLIRLSFRPDVDLTDENHVTFSLWQKSLAFISTVLGFQHLYWAPMHNEPRGVIVLIQWQNGDAWREFQASFGFGLVLPLLREKPLLNRCLQLTLPPTFTAGSNHFLEMVNLSLHSGFDTKCDTAEAQDKIETEWTNTSQHITDTNASASATAPRLLCSVGGWVERDLPSESPNFMGLFLWQTSSSVDLINEPPISRPSWPGPNAQTIEMISFLTSHLRQPGPIHASTRPSESLQPFSGTVLAAQITAPQYRLYKGFNYFTGWDTWGTQSLDEVKSGRRLCPGPAGYWCPMGAMTEHCFPSVGNVWTREAFPTSMIDVVWLQVDETHPSVFQTLRGLRLAIYNNLGYPALRWGRDISTPVSRVGSSRIGLLIDWESSRTNSALSQLDLLIQEAVATAAGVIQPLSAARYCARLPMTRSCRLELLSITIPNDECHKRLLWHAYYRYRYSMLSPFSGRASIYVRPPPDVAVHHCYQGFHEDETTRFEVPLSDVGSGQNVIKFSASSTWLSPEARAEWYADFAHQAAHQYERLGYIIDWFQTLAVSAECAFLDLEPMDPEFTAHRNFGRYSAERAGAARDGAQLPFHCF</sequence>
<protein>
    <submittedName>
        <fullName evidence="1">Uncharacterized protein</fullName>
    </submittedName>
</protein>
<proteinExistence type="predicted"/>
<evidence type="ECO:0000313" key="1">
    <source>
        <dbReference type="EMBL" id="PYI34991.1"/>
    </source>
</evidence>
<reference evidence="1 2" key="1">
    <citation type="submission" date="2018-02" db="EMBL/GenBank/DDBJ databases">
        <title>The genomes of Aspergillus section Nigri reveals drivers in fungal speciation.</title>
        <authorList>
            <consortium name="DOE Joint Genome Institute"/>
            <person name="Vesth T.C."/>
            <person name="Nybo J."/>
            <person name="Theobald S."/>
            <person name="Brandl J."/>
            <person name="Frisvad J.C."/>
            <person name="Nielsen K.F."/>
            <person name="Lyhne E.K."/>
            <person name="Kogle M.E."/>
            <person name="Kuo A."/>
            <person name="Riley R."/>
            <person name="Clum A."/>
            <person name="Nolan M."/>
            <person name="Lipzen A."/>
            <person name="Salamov A."/>
            <person name="Henrissat B."/>
            <person name="Wiebenga A."/>
            <person name="De vries R.P."/>
            <person name="Grigoriev I.V."/>
            <person name="Mortensen U.H."/>
            <person name="Andersen M.R."/>
            <person name="Baker S.E."/>
        </authorList>
    </citation>
    <scope>NUCLEOTIDE SEQUENCE [LARGE SCALE GENOMIC DNA]</scope>
    <source>
        <strain evidence="1 2">CBS 114.80</strain>
    </source>
</reference>
<dbReference type="AlphaFoldDB" id="A0A2V5IFW6"/>
<name>A0A2V5IFW6_9EURO</name>
<evidence type="ECO:0000313" key="2">
    <source>
        <dbReference type="Proteomes" id="UP000248817"/>
    </source>
</evidence>
<dbReference type="EMBL" id="KZ825472">
    <property type="protein sequence ID" value="PYI34991.1"/>
    <property type="molecule type" value="Genomic_DNA"/>
</dbReference>
<keyword evidence="2" id="KW-1185">Reference proteome</keyword>
<dbReference type="Proteomes" id="UP000248817">
    <property type="component" value="Unassembled WGS sequence"/>
</dbReference>
<organism evidence="1 2">
    <name type="scientific">Aspergillus indologenus CBS 114.80</name>
    <dbReference type="NCBI Taxonomy" id="1450541"/>
    <lineage>
        <taxon>Eukaryota</taxon>
        <taxon>Fungi</taxon>
        <taxon>Dikarya</taxon>
        <taxon>Ascomycota</taxon>
        <taxon>Pezizomycotina</taxon>
        <taxon>Eurotiomycetes</taxon>
        <taxon>Eurotiomycetidae</taxon>
        <taxon>Eurotiales</taxon>
        <taxon>Aspergillaceae</taxon>
        <taxon>Aspergillus</taxon>
        <taxon>Aspergillus subgen. Circumdati</taxon>
    </lineage>
</organism>
<gene>
    <name evidence="1" type="ORF">BP00DRAFT_335497</name>
</gene>